<reference evidence="3" key="1">
    <citation type="submission" date="2016-10" db="EMBL/GenBank/DDBJ databases">
        <authorList>
            <person name="Varghese N."/>
            <person name="Submissions S."/>
        </authorList>
    </citation>
    <scope>NUCLEOTIDE SEQUENCE [LARGE SCALE GENOMIC DNA]</scope>
    <source>
        <strain evidence="3">Gh-48</strain>
    </source>
</reference>
<evidence type="ECO:0008006" key="4">
    <source>
        <dbReference type="Google" id="ProtNLM"/>
    </source>
</evidence>
<keyword evidence="1" id="KW-0732">Signal</keyword>
<evidence type="ECO:0000256" key="1">
    <source>
        <dbReference type="SAM" id="SignalP"/>
    </source>
</evidence>
<proteinExistence type="predicted"/>
<sequence>MTSIKSTMSYMCKRAFIAALTLSLIVSAVTTIAKTPKHHITIITDTQLKAFEGIYQLKENEFRVYKLVADGDKLVAQQLGGDQKLVLTRKSDLEFELMDDDGDEKIPVVFSKNEAGEISQISLGGRQTFIKIKSYTPPKEVQLKPEQIKVLAGKYQSDERTDLFITITAIPDGLTLKQSWDGKEINFKPLSDVLFLNQAFGFPLKFTKDASGNPVKVLAFNRDTWNKVKE</sequence>
<accession>A0A1H8MVK1</accession>
<dbReference type="Proteomes" id="UP000198942">
    <property type="component" value="Unassembled WGS sequence"/>
</dbReference>
<evidence type="ECO:0000313" key="2">
    <source>
        <dbReference type="EMBL" id="SEO21377.1"/>
    </source>
</evidence>
<feature type="chain" id="PRO_5011519970" description="DUF3108 domain-containing protein" evidence="1">
    <location>
        <begin position="29"/>
        <end position="230"/>
    </location>
</feature>
<feature type="signal peptide" evidence="1">
    <location>
        <begin position="1"/>
        <end position="28"/>
    </location>
</feature>
<evidence type="ECO:0000313" key="3">
    <source>
        <dbReference type="Proteomes" id="UP000198942"/>
    </source>
</evidence>
<dbReference type="EMBL" id="FOCL01000006">
    <property type="protein sequence ID" value="SEO21377.1"/>
    <property type="molecule type" value="Genomic_DNA"/>
</dbReference>
<gene>
    <name evidence="2" type="ORF">SAMN05192574_106107</name>
</gene>
<dbReference type="AlphaFoldDB" id="A0A1H8MVK1"/>
<name>A0A1H8MVK1_9SPHI</name>
<dbReference type="OrthoDB" id="678622at2"/>
<protein>
    <recommendedName>
        <fullName evidence="4">DUF3108 domain-containing protein</fullName>
    </recommendedName>
</protein>
<dbReference type="RefSeq" id="WP_091212903.1">
    <property type="nucleotide sequence ID" value="NZ_FOCL01000006.1"/>
</dbReference>
<keyword evidence="3" id="KW-1185">Reference proteome</keyword>
<organism evidence="2 3">
    <name type="scientific">Mucilaginibacter gossypiicola</name>
    <dbReference type="NCBI Taxonomy" id="551995"/>
    <lineage>
        <taxon>Bacteria</taxon>
        <taxon>Pseudomonadati</taxon>
        <taxon>Bacteroidota</taxon>
        <taxon>Sphingobacteriia</taxon>
        <taxon>Sphingobacteriales</taxon>
        <taxon>Sphingobacteriaceae</taxon>
        <taxon>Mucilaginibacter</taxon>
    </lineage>
</organism>